<keyword evidence="2" id="KW-1185">Reference proteome</keyword>
<evidence type="ECO:0000313" key="1">
    <source>
        <dbReference type="EMBL" id="RKI90465.1"/>
    </source>
</evidence>
<comment type="caution">
    <text evidence="1">The sequence shown here is derived from an EMBL/GenBank/DDBJ whole genome shotgun (WGS) entry which is preliminary data.</text>
</comment>
<dbReference type="InterPro" id="IPR025586">
    <property type="entry name" value="PcfJ"/>
</dbReference>
<dbReference type="AlphaFoldDB" id="A0A3A9AVV9"/>
<dbReference type="EMBL" id="RAYQ01000014">
    <property type="protein sequence ID" value="RKI90465.1"/>
    <property type="molecule type" value="Genomic_DNA"/>
</dbReference>
<proteinExistence type="predicted"/>
<protein>
    <recommendedName>
        <fullName evidence="3">PcfJ-like protein</fullName>
    </recommendedName>
</protein>
<dbReference type="RefSeq" id="WP_120470678.1">
    <property type="nucleotide sequence ID" value="NZ_RAYQ01000014.1"/>
</dbReference>
<evidence type="ECO:0000313" key="2">
    <source>
        <dbReference type="Proteomes" id="UP000280696"/>
    </source>
</evidence>
<evidence type="ECO:0008006" key="3">
    <source>
        <dbReference type="Google" id="ProtNLM"/>
    </source>
</evidence>
<name>A0A3A9AVV9_9FIRM</name>
<accession>A0A3A9AVV9</accession>
<sequence>MKRKLIEKIPWQSIGEKEKMFVVAKVHSIGGEDILIIDFALDKPVVRIALSHNDFENYVPEESPCINVPRWGRRKYDDFRHGNRFYLPYNMYHNWKMLADRETGDTIHQFVYGEDDKFHTDWNCDIDHLQRKIYFDKQEQAEIRRRDQIEKKMAMVPETTKGFKNWAMAFVEEHVMYMLPFKKKKTTKATCSACQNEYEYDKGKIQPRQIITCPSCGAECTVKRVDYKNCNPIPGYKFRKEVLLFQKIGEEFCERHFYAIRWVDFSGEETRLTEIGRIFYPIGKYNPNWNGDLTHGLKGKGRTYFNKYNPWNGMEFWDDKNLYGMSNIILCPGPVYPRTINKKMFEGTRYQYCAMELIRNEKSFTPIGYLEKFDQMPQKMEMMVKAGLLRMALEITKYEFKGSGKAWEQLGITKKQMNRLRDINGGRRALLWMRYEESTGKAVDDETIRYFEREKIDPDDIAFISNRMSERKIMNYIIRQRKQRKSKIEEVLILWRDYLSMAIRMKMDVKQELIFKPKDVKRAHDDLVRLCGGTDVAKRAGEIIQKYPDVDEILQSIKDKYEYMDEQYAVVVPEKIEGIIYEGRKLGHCLDKSDIYFDRIQRRESFIVFLRKVEDIEKPYYTLEIEPDGTTRQKRTTGDRQDKDFQEAVSFIRKWQREVKKRLNRVDKELAIQSAELREKEFRELRNNQTKVWHGALAGKLLVDVLEADLMVANG</sequence>
<organism evidence="1 2">
    <name type="scientific">Parablautia intestinalis</name>
    <dbReference type="NCBI Taxonomy" id="2320100"/>
    <lineage>
        <taxon>Bacteria</taxon>
        <taxon>Bacillati</taxon>
        <taxon>Bacillota</taxon>
        <taxon>Clostridia</taxon>
        <taxon>Lachnospirales</taxon>
        <taxon>Lachnospiraceae</taxon>
        <taxon>Parablautia</taxon>
    </lineage>
</organism>
<dbReference type="Pfam" id="PF14284">
    <property type="entry name" value="PcfJ"/>
    <property type="match status" value="1"/>
</dbReference>
<reference evidence="1 2" key="1">
    <citation type="submission" date="2018-09" db="EMBL/GenBank/DDBJ databases">
        <title>Murine metabolic-syndrome-specific gut microbial biobank.</title>
        <authorList>
            <person name="Liu C."/>
        </authorList>
    </citation>
    <scope>NUCLEOTIDE SEQUENCE [LARGE SCALE GENOMIC DNA]</scope>
    <source>
        <strain evidence="1 2">0.1xD8-82</strain>
    </source>
</reference>
<gene>
    <name evidence="1" type="ORF">D7V94_13630</name>
</gene>
<dbReference type="OrthoDB" id="1802755at2"/>
<dbReference type="Proteomes" id="UP000280696">
    <property type="component" value="Unassembled WGS sequence"/>
</dbReference>